<comment type="caution">
    <text evidence="7">The sequence shown here is derived from an EMBL/GenBank/DDBJ whole genome shotgun (WGS) entry which is preliminary data.</text>
</comment>
<keyword evidence="3" id="KW-0832">Ubl conjugation</keyword>
<name>A0ABN8S2K6_9CNID</name>
<evidence type="ECO:0000313" key="7">
    <source>
        <dbReference type="EMBL" id="CAH3185798.1"/>
    </source>
</evidence>
<dbReference type="Proteomes" id="UP001159405">
    <property type="component" value="Unassembled WGS sequence"/>
</dbReference>
<keyword evidence="2" id="KW-0597">Phosphoprotein</keyword>
<evidence type="ECO:0000259" key="5">
    <source>
        <dbReference type="Pfam" id="PF12012"/>
    </source>
</evidence>
<protein>
    <recommendedName>
        <fullName evidence="9">DUF3504 domain-containing protein</fullName>
    </recommendedName>
</protein>
<evidence type="ECO:0008006" key="9">
    <source>
        <dbReference type="Google" id="ProtNLM"/>
    </source>
</evidence>
<sequence length="321" mass="37419">MAGLFSKQRFGFASETTIEELKNFSKNPNTVKSTSFWLNVWETWCKQKNIVNKIEENEPEKLNKLLETFYAEVKNKNGDDYEPDSLRVMIAALDRHLNEKGYKFSIIRDREFHSSKQVLEGKARQLRQSGMGKPLISSMWWLLTQFFGLRGRQEHHAMKMEDFQLCKNDEGMEFVQFTEGPTKTRQGGLQSKNRDFQPRMFSVGGERCPVAIFKQFVERRPLNMRWSSPFYLSIKRNRTLNDNIWFKTQPMGVNTISNMMKTTVAGTSLEESHKKFTNHSARKTTVSKLKKANVERSDIVKVTGHRSVQSLDDYDEADEEE</sequence>
<evidence type="ECO:0000256" key="3">
    <source>
        <dbReference type="ARBA" id="ARBA00022843"/>
    </source>
</evidence>
<evidence type="ECO:0000256" key="4">
    <source>
        <dbReference type="ARBA" id="ARBA00023172"/>
    </source>
</evidence>
<dbReference type="Pfam" id="PF12012">
    <property type="entry name" value="DUF3504"/>
    <property type="match status" value="1"/>
</dbReference>
<feature type="domain" description="ZMYM2-like/QRICH1 C-terminal" evidence="5">
    <location>
        <begin position="135"/>
        <end position="261"/>
    </location>
</feature>
<dbReference type="Gene3D" id="1.10.443.10">
    <property type="entry name" value="Intergrase catalytic core"/>
    <property type="match status" value="1"/>
</dbReference>
<keyword evidence="8" id="KW-1185">Reference proteome</keyword>
<proteinExistence type="predicted"/>
<keyword evidence="1" id="KW-1017">Isopeptide bond</keyword>
<dbReference type="InterPro" id="IPR013762">
    <property type="entry name" value="Integrase-like_cat_sf"/>
</dbReference>
<dbReference type="InterPro" id="IPR021893">
    <property type="entry name" value="ZMYM2-like_C"/>
</dbReference>
<evidence type="ECO:0000313" key="8">
    <source>
        <dbReference type="Proteomes" id="UP001159405"/>
    </source>
</evidence>
<dbReference type="PANTHER" id="PTHR46963:SF4">
    <property type="entry name" value="HYPOTHETICAL PROTEIN MGC115716"/>
    <property type="match status" value="1"/>
</dbReference>
<evidence type="ECO:0000256" key="1">
    <source>
        <dbReference type="ARBA" id="ARBA00022499"/>
    </source>
</evidence>
<evidence type="ECO:0000259" key="6">
    <source>
        <dbReference type="Pfam" id="PF25561"/>
    </source>
</evidence>
<dbReference type="EMBL" id="CALNXK010000445">
    <property type="protein sequence ID" value="CAH3185798.1"/>
    <property type="molecule type" value="Genomic_DNA"/>
</dbReference>
<dbReference type="InterPro" id="IPR057926">
    <property type="entry name" value="QRICH1_dom"/>
</dbReference>
<gene>
    <name evidence="7" type="ORF">PLOB_00033414</name>
</gene>
<feature type="domain" description="QRICH1-like" evidence="6">
    <location>
        <begin position="57"/>
        <end position="120"/>
    </location>
</feature>
<evidence type="ECO:0000256" key="2">
    <source>
        <dbReference type="ARBA" id="ARBA00022553"/>
    </source>
</evidence>
<organism evidence="7 8">
    <name type="scientific">Porites lobata</name>
    <dbReference type="NCBI Taxonomy" id="104759"/>
    <lineage>
        <taxon>Eukaryota</taxon>
        <taxon>Metazoa</taxon>
        <taxon>Cnidaria</taxon>
        <taxon>Anthozoa</taxon>
        <taxon>Hexacorallia</taxon>
        <taxon>Scleractinia</taxon>
        <taxon>Fungiina</taxon>
        <taxon>Poritidae</taxon>
        <taxon>Porites</taxon>
    </lineage>
</organism>
<accession>A0ABN8S2K6</accession>
<dbReference type="InterPro" id="IPR011010">
    <property type="entry name" value="DNA_brk_join_enz"/>
</dbReference>
<keyword evidence="4" id="KW-0233">DNA recombination</keyword>
<dbReference type="SUPFAM" id="SSF56349">
    <property type="entry name" value="DNA breaking-rejoining enzymes"/>
    <property type="match status" value="1"/>
</dbReference>
<reference evidence="7 8" key="1">
    <citation type="submission" date="2022-05" db="EMBL/GenBank/DDBJ databases">
        <authorList>
            <consortium name="Genoscope - CEA"/>
            <person name="William W."/>
        </authorList>
    </citation>
    <scope>NUCLEOTIDE SEQUENCE [LARGE SCALE GENOMIC DNA]</scope>
</reference>
<dbReference type="Pfam" id="PF25561">
    <property type="entry name" value="QRICH1"/>
    <property type="match status" value="1"/>
</dbReference>
<dbReference type="InterPro" id="IPR042838">
    <property type="entry name" value="KIAA1958"/>
</dbReference>
<dbReference type="PANTHER" id="PTHR46963">
    <property type="entry name" value="SIMILAR TO RIKEN CDNA E130308A19"/>
    <property type="match status" value="1"/>
</dbReference>